<keyword evidence="2" id="KW-1185">Reference proteome</keyword>
<dbReference type="EMBL" id="SHKR01000011">
    <property type="protein sequence ID" value="RZU18786.1"/>
    <property type="molecule type" value="Genomic_DNA"/>
</dbReference>
<dbReference type="AlphaFoldDB" id="A0A4V2FYS7"/>
<protein>
    <submittedName>
        <fullName evidence="1">Uncharacterized protein</fullName>
    </submittedName>
</protein>
<proteinExistence type="predicted"/>
<organism evidence="1 2">
    <name type="scientific">Kribbella rubisoli</name>
    <dbReference type="NCBI Taxonomy" id="3075929"/>
    <lineage>
        <taxon>Bacteria</taxon>
        <taxon>Bacillati</taxon>
        <taxon>Actinomycetota</taxon>
        <taxon>Actinomycetes</taxon>
        <taxon>Propionibacteriales</taxon>
        <taxon>Kribbellaceae</taxon>
        <taxon>Kribbella</taxon>
    </lineage>
</organism>
<name>A0A4V2FYS7_9ACTN</name>
<sequence>MATERRDQLLADVEHPEGRDRLRAVVKCMLDEATTDAVLEDLEQIRGLVSPANEDKVLDVMDLLAGWLVPTTVPADGAGGAAT</sequence>
<comment type="caution">
    <text evidence="1">The sequence shown here is derived from an EMBL/GenBank/DDBJ whole genome shotgun (WGS) entry which is preliminary data.</text>
</comment>
<dbReference type="Proteomes" id="UP000292027">
    <property type="component" value="Unassembled WGS sequence"/>
</dbReference>
<gene>
    <name evidence="1" type="ORF">EV645_0985</name>
</gene>
<dbReference type="RefSeq" id="WP_130440144.1">
    <property type="nucleotide sequence ID" value="NZ_SHKR01000011.1"/>
</dbReference>
<evidence type="ECO:0000313" key="1">
    <source>
        <dbReference type="EMBL" id="RZU18786.1"/>
    </source>
</evidence>
<reference evidence="1 2" key="1">
    <citation type="journal article" date="2015" name="Stand. Genomic Sci.">
        <title>Genomic Encyclopedia of Bacterial and Archaeal Type Strains, Phase III: the genomes of soil and plant-associated and newly described type strains.</title>
        <authorList>
            <person name="Whitman W.B."/>
            <person name="Woyke T."/>
            <person name="Klenk H.P."/>
            <person name="Zhou Y."/>
            <person name="Lilburn T.G."/>
            <person name="Beck B.J."/>
            <person name="De Vos P."/>
            <person name="Vandamme P."/>
            <person name="Eisen J.A."/>
            <person name="Garrity G."/>
            <person name="Hugenholtz P."/>
            <person name="Kyrpides N.C."/>
        </authorList>
    </citation>
    <scope>NUCLEOTIDE SEQUENCE [LARGE SCALE GENOMIC DNA]</scope>
    <source>
        <strain evidence="1 2">VKM Ac-2540</strain>
    </source>
</reference>
<accession>A0A4V2FYS7</accession>
<evidence type="ECO:0000313" key="2">
    <source>
        <dbReference type="Proteomes" id="UP000292027"/>
    </source>
</evidence>